<evidence type="ECO:0000313" key="5">
    <source>
        <dbReference type="EMBL" id="EAR08203.1"/>
    </source>
</evidence>
<dbReference type="STRING" id="314283.MED297_14730"/>
<dbReference type="Gene3D" id="1.10.3210.10">
    <property type="entry name" value="Hypothetical protein af1432"/>
    <property type="match status" value="1"/>
</dbReference>
<dbReference type="Pfam" id="PF13487">
    <property type="entry name" value="HD_5"/>
    <property type="match status" value="1"/>
</dbReference>
<dbReference type="HOGENOM" id="CLU_749296_0_0_6"/>
<dbReference type="OrthoDB" id="9816273at2"/>
<organism evidence="5 6">
    <name type="scientific">Reinekea blandensis MED297</name>
    <dbReference type="NCBI Taxonomy" id="314283"/>
    <lineage>
        <taxon>Bacteria</taxon>
        <taxon>Pseudomonadati</taxon>
        <taxon>Pseudomonadota</taxon>
        <taxon>Gammaproteobacteria</taxon>
        <taxon>Oceanospirillales</taxon>
        <taxon>Saccharospirillaceae</taxon>
        <taxon>Reinekea</taxon>
    </lineage>
</organism>
<dbReference type="GO" id="GO:0004672">
    <property type="term" value="F:protein kinase activity"/>
    <property type="evidence" value="ECO:0007669"/>
    <property type="project" value="UniProtKB-ARBA"/>
</dbReference>
<dbReference type="InterPro" id="IPR037522">
    <property type="entry name" value="HD_GYP_dom"/>
</dbReference>
<protein>
    <submittedName>
        <fullName evidence="5">HD-GYP domain</fullName>
    </submittedName>
</protein>
<evidence type="ECO:0000259" key="3">
    <source>
        <dbReference type="PROSITE" id="PS50894"/>
    </source>
</evidence>
<evidence type="ECO:0000259" key="4">
    <source>
        <dbReference type="PROSITE" id="PS51832"/>
    </source>
</evidence>
<dbReference type="PANTHER" id="PTHR45228:SF4">
    <property type="entry name" value="LIPOPROTEIN"/>
    <property type="match status" value="1"/>
</dbReference>
<dbReference type="SUPFAM" id="SSF109604">
    <property type="entry name" value="HD-domain/PDEase-like"/>
    <property type="match status" value="1"/>
</dbReference>
<dbReference type="InterPro" id="IPR036641">
    <property type="entry name" value="HPT_dom_sf"/>
</dbReference>
<dbReference type="InterPro" id="IPR008207">
    <property type="entry name" value="Sig_transdc_His_kin_Hpt_dom"/>
</dbReference>
<reference evidence="5 6" key="1">
    <citation type="submission" date="2006-02" db="EMBL/GenBank/DDBJ databases">
        <authorList>
            <person name="Pinhassi J."/>
            <person name="Pedros-Alio C."/>
            <person name="Ferriera S."/>
            <person name="Johnson J."/>
            <person name="Kravitz S."/>
            <person name="Halpern A."/>
            <person name="Remington K."/>
            <person name="Beeson K."/>
            <person name="Tran B."/>
            <person name="Rogers Y.-H."/>
            <person name="Friedman R."/>
            <person name="Venter J.C."/>
        </authorList>
    </citation>
    <scope>NUCLEOTIDE SEQUENCE [LARGE SCALE GENOMIC DNA]</scope>
    <source>
        <strain evidence="5 6">MED297</strain>
    </source>
</reference>
<dbReference type="PANTHER" id="PTHR45228">
    <property type="entry name" value="CYCLIC DI-GMP PHOSPHODIESTERASE TM_0186-RELATED"/>
    <property type="match status" value="1"/>
</dbReference>
<dbReference type="AlphaFoldDB" id="A4BI60"/>
<keyword evidence="6" id="KW-1185">Reference proteome</keyword>
<dbReference type="InterPro" id="IPR003607">
    <property type="entry name" value="HD/PDEase_dom"/>
</dbReference>
<evidence type="ECO:0000256" key="2">
    <source>
        <dbReference type="PROSITE-ProRule" id="PRU00110"/>
    </source>
</evidence>
<dbReference type="EMBL" id="AAOE01000024">
    <property type="protein sequence ID" value="EAR08203.1"/>
    <property type="molecule type" value="Genomic_DNA"/>
</dbReference>
<dbReference type="PROSITE" id="PS50894">
    <property type="entry name" value="HPT"/>
    <property type="match status" value="1"/>
</dbReference>
<dbReference type="RefSeq" id="WP_008042980.1">
    <property type="nucleotide sequence ID" value="NZ_CH724149.1"/>
</dbReference>
<dbReference type="Pfam" id="PF01627">
    <property type="entry name" value="Hpt"/>
    <property type="match status" value="1"/>
</dbReference>
<keyword evidence="1" id="KW-0902">Two-component regulatory system</keyword>
<dbReference type="Gene3D" id="1.20.120.160">
    <property type="entry name" value="HPT domain"/>
    <property type="match status" value="1"/>
</dbReference>
<name>A4BI60_9GAMM</name>
<feature type="domain" description="HD-GYP" evidence="4">
    <location>
        <begin position="175"/>
        <end position="367"/>
    </location>
</feature>
<dbReference type="InterPro" id="IPR052020">
    <property type="entry name" value="Cyclic_di-GMP/3'3'-cGAMP_PDE"/>
</dbReference>
<evidence type="ECO:0000256" key="1">
    <source>
        <dbReference type="ARBA" id="ARBA00023012"/>
    </source>
</evidence>
<evidence type="ECO:0000313" key="6">
    <source>
        <dbReference type="Proteomes" id="UP000005953"/>
    </source>
</evidence>
<comment type="caution">
    <text evidence="5">The sequence shown here is derived from an EMBL/GenBank/DDBJ whole genome shotgun (WGS) entry which is preliminary data.</text>
</comment>
<dbReference type="SUPFAM" id="SSF47226">
    <property type="entry name" value="Histidine-containing phosphotransfer domain, HPT domain"/>
    <property type="match status" value="1"/>
</dbReference>
<keyword evidence="2" id="KW-0597">Phosphoprotein</keyword>
<accession>A4BI60</accession>
<feature type="domain" description="HPt" evidence="3">
    <location>
        <begin position="6"/>
        <end position="113"/>
    </location>
</feature>
<dbReference type="SMART" id="SM00073">
    <property type="entry name" value="HPT"/>
    <property type="match status" value="1"/>
</dbReference>
<proteinExistence type="predicted"/>
<dbReference type="CDD" id="cd00077">
    <property type="entry name" value="HDc"/>
    <property type="match status" value="1"/>
</dbReference>
<dbReference type="PROSITE" id="PS51832">
    <property type="entry name" value="HD_GYP"/>
    <property type="match status" value="1"/>
</dbReference>
<dbReference type="GO" id="GO:0008081">
    <property type="term" value="F:phosphoric diester hydrolase activity"/>
    <property type="evidence" value="ECO:0007669"/>
    <property type="project" value="UniProtKB-ARBA"/>
</dbReference>
<sequence>MAVFTYQDSDLEILRDFATDSDDLSRAAESHLLALEQSPEDAELLNALFRTVHTIKGNGGLLGLDPLVQLLQSLESILDAIRDKTWTFEPILGDLTLLILDRCLEFIRQLSESGTAEFDQPIFDAVVGQLEHALTLTGYERTDCLGRALTLLDPSTTQWQETAKSASLFDQIALTPSNDLQFIHSLAEQTQQRADFWQGRLNRVVLWLLALNDYAGSPVEPEQLVVAACMHDLAMALMPSAVIHARSPLTGAERQVIQNHVHVASRMTSSFAQWHTAKQILDQHQENFDGSGYPLGLQGHQICTGAQMLAVVHAFEAITHGYSRELSRRRPLMRAVMELNRFAGEQFNPEWVQAFMEVTRADEPQAS</sequence>
<gene>
    <name evidence="5" type="ORF">MED297_14730</name>
</gene>
<dbReference type="Proteomes" id="UP000005953">
    <property type="component" value="Unassembled WGS sequence"/>
</dbReference>
<dbReference type="GO" id="GO:0000160">
    <property type="term" value="P:phosphorelay signal transduction system"/>
    <property type="evidence" value="ECO:0007669"/>
    <property type="project" value="UniProtKB-KW"/>
</dbReference>
<dbReference type="CDD" id="cd00088">
    <property type="entry name" value="HPT"/>
    <property type="match status" value="1"/>
</dbReference>
<feature type="modified residue" description="Phosphohistidine" evidence="2">
    <location>
        <position position="53"/>
    </location>
</feature>